<dbReference type="InterPro" id="IPR003599">
    <property type="entry name" value="Ig_sub"/>
</dbReference>
<feature type="transmembrane region" description="Helical" evidence="2">
    <location>
        <begin position="138"/>
        <end position="160"/>
    </location>
</feature>
<feature type="compositionally biased region" description="Basic and acidic residues" evidence="1">
    <location>
        <begin position="181"/>
        <end position="192"/>
    </location>
</feature>
<keyword evidence="5" id="KW-1185">Reference proteome</keyword>
<dbReference type="SUPFAM" id="SSF48726">
    <property type="entry name" value="Immunoglobulin"/>
    <property type="match status" value="1"/>
</dbReference>
<dbReference type="OrthoDB" id="6224820at2759"/>
<dbReference type="Pfam" id="PF13927">
    <property type="entry name" value="Ig_3"/>
    <property type="match status" value="1"/>
</dbReference>
<dbReference type="SMART" id="SM00409">
    <property type="entry name" value="IG"/>
    <property type="match status" value="1"/>
</dbReference>
<dbReference type="Gene3D" id="2.60.40.10">
    <property type="entry name" value="Immunoglobulins"/>
    <property type="match status" value="1"/>
</dbReference>
<dbReference type="InterPro" id="IPR007110">
    <property type="entry name" value="Ig-like_dom"/>
</dbReference>
<dbReference type="InterPro" id="IPR036179">
    <property type="entry name" value="Ig-like_dom_sf"/>
</dbReference>
<dbReference type="AlphaFoldDB" id="A0A8J1UYG6"/>
<gene>
    <name evidence="4" type="ORF">OFUS_LOCUS8568</name>
</gene>
<proteinExistence type="predicted"/>
<feature type="chain" id="PRO_5043456518" evidence="3">
    <location>
        <begin position="23"/>
        <end position="192"/>
    </location>
</feature>
<evidence type="ECO:0000256" key="2">
    <source>
        <dbReference type="SAM" id="Phobius"/>
    </source>
</evidence>
<feature type="signal peptide" evidence="3">
    <location>
        <begin position="1"/>
        <end position="22"/>
    </location>
</feature>
<sequence>MAYKHLVTFMGLLMAFTSEVQGRVHCMEGKSDEFPDNVNITTSCGMLKANVGEQIEIQCILNPALAIPPHKIDWINPNGTNVRSNTTGAVHQTNGTLMIKNADLKHTGVYTCIATNGTFVKEVHINIYEIPSYLFEGMIIVAINGVLLVIFTIGLAISVIRQRREEKLSGGFQKQKKPKPSKHETKFQKIEK</sequence>
<comment type="caution">
    <text evidence="4">The sequence shown here is derived from an EMBL/GenBank/DDBJ whole genome shotgun (WGS) entry which is preliminary data.</text>
</comment>
<feature type="region of interest" description="Disordered" evidence="1">
    <location>
        <begin position="168"/>
        <end position="192"/>
    </location>
</feature>
<accession>A0A8J1UYG6</accession>
<evidence type="ECO:0000313" key="4">
    <source>
        <dbReference type="EMBL" id="CAH1782088.1"/>
    </source>
</evidence>
<reference evidence="4" key="1">
    <citation type="submission" date="2022-03" db="EMBL/GenBank/DDBJ databases">
        <authorList>
            <person name="Martin C."/>
        </authorList>
    </citation>
    <scope>NUCLEOTIDE SEQUENCE</scope>
</reference>
<evidence type="ECO:0000313" key="5">
    <source>
        <dbReference type="Proteomes" id="UP000749559"/>
    </source>
</evidence>
<keyword evidence="2" id="KW-0472">Membrane</keyword>
<evidence type="ECO:0000256" key="3">
    <source>
        <dbReference type="SAM" id="SignalP"/>
    </source>
</evidence>
<organism evidence="4 5">
    <name type="scientific">Owenia fusiformis</name>
    <name type="common">Polychaete worm</name>
    <dbReference type="NCBI Taxonomy" id="6347"/>
    <lineage>
        <taxon>Eukaryota</taxon>
        <taxon>Metazoa</taxon>
        <taxon>Spiralia</taxon>
        <taxon>Lophotrochozoa</taxon>
        <taxon>Annelida</taxon>
        <taxon>Polychaeta</taxon>
        <taxon>Sedentaria</taxon>
        <taxon>Canalipalpata</taxon>
        <taxon>Sabellida</taxon>
        <taxon>Oweniida</taxon>
        <taxon>Oweniidae</taxon>
        <taxon>Owenia</taxon>
    </lineage>
</organism>
<keyword evidence="2" id="KW-0812">Transmembrane</keyword>
<evidence type="ECO:0000256" key="1">
    <source>
        <dbReference type="SAM" id="MobiDB-lite"/>
    </source>
</evidence>
<dbReference type="InterPro" id="IPR013783">
    <property type="entry name" value="Ig-like_fold"/>
</dbReference>
<keyword evidence="2" id="KW-1133">Transmembrane helix</keyword>
<name>A0A8J1UYG6_OWEFU</name>
<keyword evidence="3" id="KW-0732">Signal</keyword>
<dbReference type="EMBL" id="CAIIXF020000004">
    <property type="protein sequence ID" value="CAH1782088.1"/>
    <property type="molecule type" value="Genomic_DNA"/>
</dbReference>
<protein>
    <submittedName>
        <fullName evidence="4">Uncharacterized protein</fullName>
    </submittedName>
</protein>
<dbReference type="PROSITE" id="PS50835">
    <property type="entry name" value="IG_LIKE"/>
    <property type="match status" value="1"/>
</dbReference>
<dbReference type="Proteomes" id="UP000749559">
    <property type="component" value="Unassembled WGS sequence"/>
</dbReference>